<organism evidence="6 7">
    <name type="scientific">Rubripirellula lacrimiformis</name>
    <dbReference type="NCBI Taxonomy" id="1930273"/>
    <lineage>
        <taxon>Bacteria</taxon>
        <taxon>Pseudomonadati</taxon>
        <taxon>Planctomycetota</taxon>
        <taxon>Planctomycetia</taxon>
        <taxon>Pirellulales</taxon>
        <taxon>Pirellulaceae</taxon>
        <taxon>Rubripirellula</taxon>
    </lineage>
</organism>
<gene>
    <name evidence="6" type="primary">anr</name>
    <name evidence="6" type="ORF">K227x_37990</name>
</gene>
<evidence type="ECO:0000256" key="1">
    <source>
        <dbReference type="ARBA" id="ARBA00023015"/>
    </source>
</evidence>
<proteinExistence type="predicted"/>
<keyword evidence="1" id="KW-0805">Transcription regulation</keyword>
<dbReference type="GO" id="GO:0005829">
    <property type="term" value="C:cytosol"/>
    <property type="evidence" value="ECO:0007669"/>
    <property type="project" value="TreeGrafter"/>
</dbReference>
<dbReference type="AlphaFoldDB" id="A0A517NE50"/>
<dbReference type="GO" id="GO:0003677">
    <property type="term" value="F:DNA binding"/>
    <property type="evidence" value="ECO:0007669"/>
    <property type="project" value="UniProtKB-KW"/>
</dbReference>
<dbReference type="PROSITE" id="PS51063">
    <property type="entry name" value="HTH_CRP_2"/>
    <property type="match status" value="1"/>
</dbReference>
<dbReference type="GO" id="GO:0003700">
    <property type="term" value="F:DNA-binding transcription factor activity"/>
    <property type="evidence" value="ECO:0007669"/>
    <property type="project" value="TreeGrafter"/>
</dbReference>
<dbReference type="PROSITE" id="PS50042">
    <property type="entry name" value="CNMP_BINDING_3"/>
    <property type="match status" value="1"/>
</dbReference>
<dbReference type="InterPro" id="IPR000595">
    <property type="entry name" value="cNMP-bd_dom"/>
</dbReference>
<evidence type="ECO:0000259" key="5">
    <source>
        <dbReference type="PROSITE" id="PS51063"/>
    </source>
</evidence>
<feature type="domain" description="HTH crp-type" evidence="5">
    <location>
        <begin position="195"/>
        <end position="263"/>
    </location>
</feature>
<evidence type="ECO:0000256" key="3">
    <source>
        <dbReference type="ARBA" id="ARBA00023163"/>
    </source>
</evidence>
<dbReference type="Proteomes" id="UP000318538">
    <property type="component" value="Chromosome"/>
</dbReference>
<reference evidence="6 7" key="1">
    <citation type="submission" date="2019-02" db="EMBL/GenBank/DDBJ databases">
        <title>Deep-cultivation of Planctomycetes and their phenomic and genomic characterization uncovers novel biology.</title>
        <authorList>
            <person name="Wiegand S."/>
            <person name="Jogler M."/>
            <person name="Boedeker C."/>
            <person name="Pinto D."/>
            <person name="Vollmers J."/>
            <person name="Rivas-Marin E."/>
            <person name="Kohn T."/>
            <person name="Peeters S.H."/>
            <person name="Heuer A."/>
            <person name="Rast P."/>
            <person name="Oberbeckmann S."/>
            <person name="Bunk B."/>
            <person name="Jeske O."/>
            <person name="Meyerdierks A."/>
            <person name="Storesund J.E."/>
            <person name="Kallscheuer N."/>
            <person name="Luecker S."/>
            <person name="Lage O.M."/>
            <person name="Pohl T."/>
            <person name="Merkel B.J."/>
            <person name="Hornburger P."/>
            <person name="Mueller R.-W."/>
            <person name="Bruemmer F."/>
            <person name="Labrenz M."/>
            <person name="Spormann A.M."/>
            <person name="Op den Camp H."/>
            <person name="Overmann J."/>
            <person name="Amann R."/>
            <person name="Jetten M.S.M."/>
            <person name="Mascher T."/>
            <person name="Medema M.H."/>
            <person name="Devos D.P."/>
            <person name="Kaster A.-K."/>
            <person name="Ovreas L."/>
            <person name="Rohde M."/>
            <person name="Galperin M.Y."/>
            <person name="Jogler C."/>
        </authorList>
    </citation>
    <scope>NUCLEOTIDE SEQUENCE [LARGE SCALE GENOMIC DNA]</scope>
    <source>
        <strain evidence="6 7">K22_7</strain>
    </source>
</reference>
<dbReference type="Gene3D" id="2.60.120.10">
    <property type="entry name" value="Jelly Rolls"/>
    <property type="match status" value="1"/>
</dbReference>
<dbReference type="Pfam" id="PF00027">
    <property type="entry name" value="cNMP_binding"/>
    <property type="match status" value="1"/>
</dbReference>
<evidence type="ECO:0000313" key="6">
    <source>
        <dbReference type="EMBL" id="QDT05399.1"/>
    </source>
</evidence>
<dbReference type="PANTHER" id="PTHR24567:SF74">
    <property type="entry name" value="HTH-TYPE TRANSCRIPTIONAL REGULATOR ARCR"/>
    <property type="match status" value="1"/>
</dbReference>
<sequence length="279" mass="30562">MRPATAIVDAIRLNRLNSVQSYPIACLDLNQDYPKNMPILPSSLPRNHDSPNESVISRCQFLSGLGQDQIKKLAAMSVPRNYAAGESIFRQGDACPGLFVVDQGLVRVFRSGAGGGQHVLHLCGPGQTFAEVAVFADFDLPANAIAVQPTQCLLIPTDELQNELAANHQLCRDMLGSMAFWTRHFVQLLDDIVLRDATERVARFLCDAPCDSKGHLKLPGSKKDVANHLNIASETFSRVLRRLCESEVLENRAGQDIRVINAAQLSQLAVQAPKTQPIQ</sequence>
<evidence type="ECO:0000313" key="7">
    <source>
        <dbReference type="Proteomes" id="UP000318538"/>
    </source>
</evidence>
<dbReference type="Pfam" id="PF13545">
    <property type="entry name" value="HTH_Crp_2"/>
    <property type="match status" value="1"/>
</dbReference>
<accession>A0A517NE50</accession>
<dbReference type="EMBL" id="CP036525">
    <property type="protein sequence ID" value="QDT05399.1"/>
    <property type="molecule type" value="Genomic_DNA"/>
</dbReference>
<dbReference type="KEGG" id="rlc:K227x_37990"/>
<dbReference type="SUPFAM" id="SSF46785">
    <property type="entry name" value="Winged helix' DNA-binding domain"/>
    <property type="match status" value="1"/>
</dbReference>
<protein>
    <submittedName>
        <fullName evidence="6">Transcriptional activator protein Anr</fullName>
    </submittedName>
</protein>
<dbReference type="InterPro" id="IPR014710">
    <property type="entry name" value="RmlC-like_jellyroll"/>
</dbReference>
<name>A0A517NE50_9BACT</name>
<dbReference type="InterPro" id="IPR012318">
    <property type="entry name" value="HTH_CRP"/>
</dbReference>
<dbReference type="InterPro" id="IPR036390">
    <property type="entry name" value="WH_DNA-bd_sf"/>
</dbReference>
<evidence type="ECO:0000256" key="2">
    <source>
        <dbReference type="ARBA" id="ARBA00023125"/>
    </source>
</evidence>
<feature type="domain" description="Cyclic nucleotide-binding" evidence="4">
    <location>
        <begin position="61"/>
        <end position="164"/>
    </location>
</feature>
<dbReference type="Gene3D" id="1.10.10.10">
    <property type="entry name" value="Winged helix-like DNA-binding domain superfamily/Winged helix DNA-binding domain"/>
    <property type="match status" value="1"/>
</dbReference>
<dbReference type="InterPro" id="IPR036388">
    <property type="entry name" value="WH-like_DNA-bd_sf"/>
</dbReference>
<keyword evidence="3" id="KW-0804">Transcription</keyword>
<dbReference type="InterPro" id="IPR018490">
    <property type="entry name" value="cNMP-bd_dom_sf"/>
</dbReference>
<dbReference type="CDD" id="cd00038">
    <property type="entry name" value="CAP_ED"/>
    <property type="match status" value="1"/>
</dbReference>
<dbReference type="PANTHER" id="PTHR24567">
    <property type="entry name" value="CRP FAMILY TRANSCRIPTIONAL REGULATORY PROTEIN"/>
    <property type="match status" value="1"/>
</dbReference>
<keyword evidence="2" id="KW-0238">DNA-binding</keyword>
<dbReference type="SMART" id="SM00100">
    <property type="entry name" value="cNMP"/>
    <property type="match status" value="1"/>
</dbReference>
<dbReference type="InterPro" id="IPR050397">
    <property type="entry name" value="Env_Response_Regulators"/>
</dbReference>
<evidence type="ECO:0000259" key="4">
    <source>
        <dbReference type="PROSITE" id="PS50042"/>
    </source>
</evidence>
<keyword evidence="7" id="KW-1185">Reference proteome</keyword>
<dbReference type="SUPFAM" id="SSF51206">
    <property type="entry name" value="cAMP-binding domain-like"/>
    <property type="match status" value="1"/>
</dbReference>